<dbReference type="OrthoDB" id="9809969at2"/>
<dbReference type="RefSeq" id="WP_095496066.1">
    <property type="nucleotide sequence ID" value="NZ_NPKJ01000072.1"/>
</dbReference>
<accession>A0A271LBK4</accession>
<evidence type="ECO:0000313" key="2">
    <source>
        <dbReference type="EMBL" id="PAQ05474.1"/>
    </source>
</evidence>
<name>A0A271LBK4_9HYPH</name>
<dbReference type="AlphaFoldDB" id="A0A271LBK4"/>
<evidence type="ECO:0000313" key="3">
    <source>
        <dbReference type="Proteomes" id="UP000216442"/>
    </source>
</evidence>
<evidence type="ECO:0000256" key="1">
    <source>
        <dbReference type="SAM" id="MobiDB-lite"/>
    </source>
</evidence>
<dbReference type="Proteomes" id="UP000216442">
    <property type="component" value="Unassembled WGS sequence"/>
</dbReference>
<dbReference type="Pfam" id="PF11843">
    <property type="entry name" value="DUF3363"/>
    <property type="match status" value="1"/>
</dbReference>
<reference evidence="2 3" key="1">
    <citation type="submission" date="2017-08" db="EMBL/GenBank/DDBJ databases">
        <title>Mesorhizobium wenxinae sp. nov., a novel rhizobial species isolated from root nodules of chickpea (Cicer arietinum L.).</title>
        <authorList>
            <person name="Zhang J."/>
        </authorList>
    </citation>
    <scope>NUCLEOTIDE SEQUENCE [LARGE SCALE GENOMIC DNA]</scope>
    <source>
        <strain evidence="2 3">SDW018</strain>
    </source>
</reference>
<gene>
    <name evidence="2" type="ORF">CIT26_30730</name>
</gene>
<organism evidence="2 3">
    <name type="scientific">Mesorhizobium temperatum</name>
    <dbReference type="NCBI Taxonomy" id="241416"/>
    <lineage>
        <taxon>Bacteria</taxon>
        <taxon>Pseudomonadati</taxon>
        <taxon>Pseudomonadota</taxon>
        <taxon>Alphaproteobacteria</taxon>
        <taxon>Hyphomicrobiales</taxon>
        <taxon>Phyllobacteriaceae</taxon>
        <taxon>Mesorhizobium</taxon>
    </lineage>
</organism>
<dbReference type="NCBIfam" id="NF041267">
    <property type="entry name" value="relax_RlxS"/>
    <property type="match status" value="1"/>
</dbReference>
<feature type="region of interest" description="Disordered" evidence="1">
    <location>
        <begin position="1"/>
        <end position="22"/>
    </location>
</feature>
<proteinExistence type="predicted"/>
<dbReference type="InterPro" id="IPR021795">
    <property type="entry name" value="DUF3363"/>
</dbReference>
<protein>
    <submittedName>
        <fullName evidence="2">Conjugal transfer protein TraI</fullName>
    </submittedName>
</protein>
<comment type="caution">
    <text evidence="2">The sequence shown here is derived from an EMBL/GenBank/DDBJ whole genome shotgun (WGS) entry which is preliminary data.</text>
</comment>
<sequence length="657" mass="73899">MTDDEFRPKLGKIGSRGSKAGKRYAGQVRAAINRAGGGHLRGGRFTGSRAGRGGAAAALLKSRDRYAAFRQRRVMVKARIVKLAGKGLDGARAHLRYIQRDGVTREGEPGELYSAEKDRVDGSDFLDRANGDRHQLRFIVAPEDGIEYDDLKPLTRRLVAQMEEDLGTELDWVAVDHFNTGHPHTHIIVRGKDDRGENLVIAREYISSGIRERAAELVSLDLGPRTDREIEQRLCQEMEQERFTSIDRQLLRMRDGDGLVSPDGRDVFRQTLHQGRLRKLERMGLAEETSPGRWRLDDELEATLRRIGERGDIIKTMHRELTGKGLARSAADCVIHDLSGEPAQPVAGRVVARGLADETNDRHYLIVDGVDGRTHYIDIGKAEAITEPMPDGCIVRVTPRNTEPRRVDRTVAEIATVYDGRYDVDIHLKHDPSATERFAETHVRRLEAIRRANGGVEREPDGTWIIAPDHLSRVAEYERQRARAVPVTVDKLSSLKLEQQVGFDGATWIDRELVSDRPETLHSSGFGRDVREAQARRRQWLIAQGLAREEQDRIVYRANMLAVLRQRELIRVAGQLSEELGLSYAEARPGDRVEGTLRRSVELASGKYAVIEKSREFTLVPWRPVLDRHVGKQVTGFMRGEGISWTIGRQRSGPSVS</sequence>
<keyword evidence="3" id="KW-1185">Reference proteome</keyword>
<dbReference type="EMBL" id="NPKJ01000072">
    <property type="protein sequence ID" value="PAQ05474.1"/>
    <property type="molecule type" value="Genomic_DNA"/>
</dbReference>